<evidence type="ECO:0000313" key="1">
    <source>
        <dbReference type="EMBL" id="EFC96797.1"/>
    </source>
</evidence>
<sequence length="49" mass="6072">MQEKNLNIVLVFAMISQENGLAGWYYDFINHFPRRNKTWQRADWWDVIR</sequence>
<dbReference type="HOGENOM" id="CLU_3136522_0_0_9"/>
<reference evidence="1 2" key="1">
    <citation type="submission" date="2010-01" db="EMBL/GenBank/DDBJ databases">
        <authorList>
            <person name="Weinstock G."/>
            <person name="Sodergren E."/>
            <person name="Clifton S."/>
            <person name="Fulton L."/>
            <person name="Fulton B."/>
            <person name="Courtney L."/>
            <person name="Fronick C."/>
            <person name="Harrison M."/>
            <person name="Strong C."/>
            <person name="Farmer C."/>
            <person name="Delahaunty K."/>
            <person name="Markovic C."/>
            <person name="Hall O."/>
            <person name="Minx P."/>
            <person name="Tomlinson C."/>
            <person name="Mitreva M."/>
            <person name="Nelson J."/>
            <person name="Hou S."/>
            <person name="Wollam A."/>
            <person name="Pepin K.H."/>
            <person name="Johnson M."/>
            <person name="Bhonagiri V."/>
            <person name="Nash W.E."/>
            <person name="Warren W."/>
            <person name="Chinwalla A."/>
            <person name="Mardis E.R."/>
            <person name="Wilson R.K."/>
        </authorList>
    </citation>
    <scope>NUCLEOTIDE SEQUENCE [LARGE SCALE GENOMIC DNA]</scope>
    <source>
        <strain evidence="1 2">DSM 13479</strain>
    </source>
</reference>
<accession>D3AN02</accession>
<comment type="caution">
    <text evidence="1">The sequence shown here is derived from an EMBL/GenBank/DDBJ whole genome shotgun (WGS) entry which is preliminary data.</text>
</comment>
<dbReference type="EMBL" id="ACIO01000496">
    <property type="protein sequence ID" value="EFC96797.1"/>
    <property type="molecule type" value="Genomic_DNA"/>
</dbReference>
<gene>
    <name evidence="1" type="ORF">CLOSTHATH_05002</name>
</gene>
<proteinExistence type="predicted"/>
<name>D3AN02_9FIRM</name>
<evidence type="ECO:0000313" key="2">
    <source>
        <dbReference type="Proteomes" id="UP000004968"/>
    </source>
</evidence>
<protein>
    <submittedName>
        <fullName evidence="1">Uncharacterized protein</fullName>
    </submittedName>
</protein>
<dbReference type="Proteomes" id="UP000004968">
    <property type="component" value="Unassembled WGS sequence"/>
</dbReference>
<organism evidence="1 2">
    <name type="scientific">Hungatella hathewayi DSM 13479</name>
    <dbReference type="NCBI Taxonomy" id="566550"/>
    <lineage>
        <taxon>Bacteria</taxon>
        <taxon>Bacillati</taxon>
        <taxon>Bacillota</taxon>
        <taxon>Clostridia</taxon>
        <taxon>Lachnospirales</taxon>
        <taxon>Lachnospiraceae</taxon>
        <taxon>Hungatella</taxon>
    </lineage>
</organism>
<dbReference type="AlphaFoldDB" id="D3AN02"/>